<name>A0A849C7K9_9NOCA</name>
<accession>A0A849C7K9</accession>
<sequence length="142" mass="15520">MTADMFQECSIADIRYLPLVSSVGVIVDLRAALQLDGGNVELLIIEGVTELRISNEDVFARPMMRTVIASTPAVEAHGYAMDLAFHPSSVMSIRGRRGIFHEGVVDEIGDTQPDLGEVSEFWGGFPDWNSPFTICCSTIVEV</sequence>
<comment type="caution">
    <text evidence="1">The sequence shown here is derived from an EMBL/GenBank/DDBJ whole genome shotgun (WGS) entry which is preliminary data.</text>
</comment>
<evidence type="ECO:0000313" key="2">
    <source>
        <dbReference type="Proteomes" id="UP000586827"/>
    </source>
</evidence>
<dbReference type="Proteomes" id="UP000586827">
    <property type="component" value="Unassembled WGS sequence"/>
</dbReference>
<evidence type="ECO:0000313" key="1">
    <source>
        <dbReference type="EMBL" id="NNH73728.1"/>
    </source>
</evidence>
<dbReference type="EMBL" id="JABELX010000011">
    <property type="protein sequence ID" value="NNH73728.1"/>
    <property type="molecule type" value="Genomic_DNA"/>
</dbReference>
<keyword evidence="2" id="KW-1185">Reference proteome</keyword>
<dbReference type="AlphaFoldDB" id="A0A849C7K9"/>
<dbReference type="RefSeq" id="WP_157552322.1">
    <property type="nucleotide sequence ID" value="NZ_JABELX010000011.1"/>
</dbReference>
<protein>
    <submittedName>
        <fullName evidence="1">Uncharacterized protein</fullName>
    </submittedName>
</protein>
<gene>
    <name evidence="1" type="ORF">HLB23_28395</name>
</gene>
<organism evidence="1 2">
    <name type="scientific">Nocardia uniformis</name>
    <dbReference type="NCBI Taxonomy" id="53432"/>
    <lineage>
        <taxon>Bacteria</taxon>
        <taxon>Bacillati</taxon>
        <taxon>Actinomycetota</taxon>
        <taxon>Actinomycetes</taxon>
        <taxon>Mycobacteriales</taxon>
        <taxon>Nocardiaceae</taxon>
        <taxon>Nocardia</taxon>
    </lineage>
</organism>
<reference evidence="1 2" key="1">
    <citation type="submission" date="2020-05" db="EMBL/GenBank/DDBJ databases">
        <title>MicrobeNet Type strains.</title>
        <authorList>
            <person name="Nicholson A.C."/>
        </authorList>
    </citation>
    <scope>NUCLEOTIDE SEQUENCE [LARGE SCALE GENOMIC DNA]</scope>
    <source>
        <strain evidence="1 2">JCM 3224</strain>
    </source>
</reference>
<proteinExistence type="predicted"/>